<dbReference type="SMART" id="SM00330">
    <property type="entry name" value="PIPKc"/>
    <property type="match status" value="1"/>
</dbReference>
<dbReference type="Gene3D" id="3.30.810.10">
    <property type="entry name" value="2-Layer Sandwich"/>
    <property type="match status" value="1"/>
</dbReference>
<dbReference type="InterPro" id="IPR023610">
    <property type="entry name" value="PInositol-4/5-P-5/4-kinase"/>
</dbReference>
<dbReference type="PANTHER" id="PTHR23086:SF8">
    <property type="entry name" value="PHOSPHATIDYLINOSITOL 5-PHOSPHATE 4-KINASE, ISOFORM A"/>
    <property type="match status" value="1"/>
</dbReference>
<gene>
    <name evidence="3" type="ORF">AMON00008_LOCUS15621</name>
    <name evidence="4" type="ORF">AMON00008_LOCUS15622</name>
</gene>
<accession>A0A6T0XCU5</accession>
<evidence type="ECO:0000256" key="1">
    <source>
        <dbReference type="PROSITE-ProRule" id="PRU00781"/>
    </source>
</evidence>
<dbReference type="GO" id="GO:0046854">
    <property type="term" value="P:phosphatidylinositol phosphate biosynthetic process"/>
    <property type="evidence" value="ECO:0007669"/>
    <property type="project" value="TreeGrafter"/>
</dbReference>
<dbReference type="GO" id="GO:0005886">
    <property type="term" value="C:plasma membrane"/>
    <property type="evidence" value="ECO:0007669"/>
    <property type="project" value="TreeGrafter"/>
</dbReference>
<keyword evidence="1" id="KW-0067">ATP-binding</keyword>
<feature type="domain" description="PIPK" evidence="2">
    <location>
        <begin position="1"/>
        <end position="295"/>
    </location>
</feature>
<dbReference type="GO" id="GO:0005524">
    <property type="term" value="F:ATP binding"/>
    <property type="evidence" value="ECO:0007669"/>
    <property type="project" value="UniProtKB-UniRule"/>
</dbReference>
<dbReference type="GO" id="GO:0016308">
    <property type="term" value="F:1-phosphatidylinositol-4-phosphate 5-kinase activity"/>
    <property type="evidence" value="ECO:0007669"/>
    <property type="project" value="TreeGrafter"/>
</dbReference>
<dbReference type="EMBL" id="HBNR01023359">
    <property type="protein sequence ID" value="CAE4576002.1"/>
    <property type="molecule type" value="Transcribed_RNA"/>
</dbReference>
<protein>
    <recommendedName>
        <fullName evidence="2">PIPK domain-containing protein</fullName>
    </recommendedName>
</protein>
<dbReference type="PROSITE" id="PS51455">
    <property type="entry name" value="PIPK"/>
    <property type="match status" value="1"/>
</dbReference>
<evidence type="ECO:0000259" key="2">
    <source>
        <dbReference type="PROSITE" id="PS51455"/>
    </source>
</evidence>
<keyword evidence="1" id="KW-0418">Kinase</keyword>
<reference evidence="3" key="1">
    <citation type="submission" date="2021-01" db="EMBL/GenBank/DDBJ databases">
        <authorList>
            <person name="Corre E."/>
            <person name="Pelletier E."/>
            <person name="Niang G."/>
            <person name="Scheremetjew M."/>
            <person name="Finn R."/>
            <person name="Kale V."/>
            <person name="Holt S."/>
            <person name="Cochrane G."/>
            <person name="Meng A."/>
            <person name="Brown T."/>
            <person name="Cohen L."/>
        </authorList>
    </citation>
    <scope>NUCLEOTIDE SEQUENCE</scope>
    <source>
        <strain evidence="3">CCMP3105</strain>
    </source>
</reference>
<keyword evidence="1" id="KW-0547">Nucleotide-binding</keyword>
<organism evidence="3">
    <name type="scientific">Alexandrium monilatum</name>
    <dbReference type="NCBI Taxonomy" id="311494"/>
    <lineage>
        <taxon>Eukaryota</taxon>
        <taxon>Sar</taxon>
        <taxon>Alveolata</taxon>
        <taxon>Dinophyceae</taxon>
        <taxon>Gonyaulacales</taxon>
        <taxon>Pyrocystaceae</taxon>
        <taxon>Alexandrium</taxon>
    </lineage>
</organism>
<dbReference type="Pfam" id="PF01504">
    <property type="entry name" value="PIP5K"/>
    <property type="match status" value="2"/>
</dbReference>
<dbReference type="EMBL" id="HBNR01023358">
    <property type="protein sequence ID" value="CAE4576001.1"/>
    <property type="molecule type" value="Transcribed_RNA"/>
</dbReference>
<dbReference type="InterPro" id="IPR027483">
    <property type="entry name" value="PInositol-4-P-4/5-kinase_C_sf"/>
</dbReference>
<sequence>MASLPSHVCPAGRQVTLFNDEAFRQLRRLAGVPDDFANEGWSFESLEPSGAKGGCLMGFIGSEYVIKELSYDDHQSLLEIAQSYAQHVTTGPTLLSAILLHFEDSESGRRFFAMRNAVGSGPFLAMYDLKGCNDDKTLELFGHKIVTVPMLLRSAGQICGQLEAAEWYAYNTGKWAAARADLVVTEAQRQEVVRLMRRDTAWLAQHRLMDYSLLVGMKTGKPGFAPTARLGQLALTRPCSDGSEVAVCVGIIDFLQRWNFKKVAARAVKCFECNKATIPPDAYARRFCLHFEERFVAAKAVEELLPARRRKEVGSPVKVLGVEEPEEKAALTH</sequence>
<dbReference type="Gene3D" id="3.30.800.10">
    <property type="entry name" value="Phosphatidylinositol Phosphate Kinase II Beta"/>
    <property type="match status" value="1"/>
</dbReference>
<dbReference type="InterPro" id="IPR027484">
    <property type="entry name" value="PInositol-4-P-5-kinase_N"/>
</dbReference>
<evidence type="ECO:0000313" key="3">
    <source>
        <dbReference type="EMBL" id="CAE4576001.1"/>
    </source>
</evidence>
<dbReference type="PANTHER" id="PTHR23086">
    <property type="entry name" value="PHOSPHATIDYLINOSITOL-4-PHOSPHATE 5-KINASE"/>
    <property type="match status" value="1"/>
</dbReference>
<name>A0A6T0XCU5_9DINO</name>
<proteinExistence type="predicted"/>
<dbReference type="SUPFAM" id="SSF56104">
    <property type="entry name" value="SAICAR synthase-like"/>
    <property type="match status" value="1"/>
</dbReference>
<dbReference type="InterPro" id="IPR002498">
    <property type="entry name" value="PInositol-4-P-4/5-kinase_core"/>
</dbReference>
<evidence type="ECO:0000313" key="4">
    <source>
        <dbReference type="EMBL" id="CAE4576002.1"/>
    </source>
</evidence>
<dbReference type="AlphaFoldDB" id="A0A6T0XCU5"/>
<keyword evidence="1" id="KW-0808">Transferase</keyword>